<dbReference type="GO" id="GO:0003723">
    <property type="term" value="F:RNA binding"/>
    <property type="evidence" value="ECO:0007669"/>
    <property type="project" value="InterPro"/>
</dbReference>
<evidence type="ECO:0000313" key="3">
    <source>
        <dbReference type="Proteomes" id="UP001055553"/>
    </source>
</evidence>
<dbReference type="InterPro" id="IPR001163">
    <property type="entry name" value="Sm_dom_euk/arc"/>
</dbReference>
<dbReference type="PROSITE" id="PS52002">
    <property type="entry name" value="SM"/>
    <property type="match status" value="1"/>
</dbReference>
<organism evidence="2 3">
    <name type="scientific">Nanobdella aerobiophila</name>
    <dbReference type="NCBI Taxonomy" id="2586965"/>
    <lineage>
        <taxon>Archaea</taxon>
        <taxon>Nanobdellota</taxon>
        <taxon>Nanobdellia</taxon>
        <taxon>Nanobdellales</taxon>
        <taxon>Nanobdellaceae</taxon>
        <taxon>Nanobdella</taxon>
    </lineage>
</organism>
<dbReference type="GeneID" id="74568234"/>
<name>A0A915SKN1_9ARCH</name>
<dbReference type="InterPro" id="IPR010920">
    <property type="entry name" value="LSM_dom_sf"/>
</dbReference>
<proteinExistence type="predicted"/>
<gene>
    <name evidence="2" type="ORF">MJ1_0283</name>
</gene>
<dbReference type="EMBL" id="AP019769">
    <property type="protein sequence ID" value="BBL45451.1"/>
    <property type="molecule type" value="Genomic_DNA"/>
</dbReference>
<dbReference type="AlphaFoldDB" id="A0A915SKN1"/>
<dbReference type="Gene3D" id="2.30.30.100">
    <property type="match status" value="1"/>
</dbReference>
<dbReference type="InterPro" id="IPR047575">
    <property type="entry name" value="Sm"/>
</dbReference>
<dbReference type="RefSeq" id="WP_258393482.1">
    <property type="nucleotide sequence ID" value="NZ_AP019769.1"/>
</dbReference>
<keyword evidence="3" id="KW-1185">Reference proteome</keyword>
<evidence type="ECO:0000259" key="1">
    <source>
        <dbReference type="PROSITE" id="PS52002"/>
    </source>
</evidence>
<dbReference type="SUPFAM" id="SSF50182">
    <property type="entry name" value="Sm-like ribonucleoproteins"/>
    <property type="match status" value="1"/>
</dbReference>
<dbReference type="Proteomes" id="UP001055553">
    <property type="component" value="Chromosome"/>
</dbReference>
<accession>A0A915SKN1</accession>
<dbReference type="Pfam" id="PF01423">
    <property type="entry name" value="LSM"/>
    <property type="match status" value="1"/>
</dbReference>
<evidence type="ECO:0000313" key="2">
    <source>
        <dbReference type="EMBL" id="BBL45451.1"/>
    </source>
</evidence>
<feature type="domain" description="Sm" evidence="1">
    <location>
        <begin position="5"/>
        <end position="72"/>
    </location>
</feature>
<reference evidence="3" key="1">
    <citation type="journal article" date="2022" name="Int. J. Syst. Evol. Microbiol.">
        <title>Nanobdella aerobiophila gen. nov., sp. nov., a thermoacidophilic, obligate ectosymbiotic archaeon, and proposal of Nanobdellaceae fam. nov., Nanobdellales ord. nov. and Nanobdellia class. nov.</title>
        <authorList>
            <person name="Kato S."/>
            <person name="Ogasawara A."/>
            <person name="Itoh T."/>
            <person name="Sakai H.D."/>
            <person name="Shimizu M."/>
            <person name="Yuki M."/>
            <person name="Kaneko M."/>
            <person name="Takashina T."/>
            <person name="Ohkuma M."/>
        </authorList>
    </citation>
    <scope>NUCLEOTIDE SEQUENCE [LARGE SCALE GENOMIC DNA]</scope>
    <source>
        <strain evidence="3">MJ1</strain>
    </source>
</reference>
<dbReference type="SMART" id="SM00651">
    <property type="entry name" value="Sm"/>
    <property type="match status" value="1"/>
</dbReference>
<protein>
    <submittedName>
        <fullName evidence="2">SnRNP Sm-like protein</fullName>
    </submittedName>
</protein>
<dbReference type="KEGG" id="naer:MJ1_0283"/>
<sequence length="72" mass="8244">MEIIRPLDIITQSKGKEILVEMKNGKQYKGKLVASDVHPNMVLEEVTELDTNKKLPWIFLRGDNISLIKPPE</sequence>